<feature type="region of interest" description="Disordered" evidence="1">
    <location>
        <begin position="1"/>
        <end position="27"/>
    </location>
</feature>
<proteinExistence type="predicted"/>
<keyword evidence="2" id="KW-0812">Transmembrane</keyword>
<dbReference type="EMBL" id="QENQ01000001">
    <property type="protein sequence ID" value="PVX30416.1"/>
    <property type="molecule type" value="Genomic_DNA"/>
</dbReference>
<evidence type="ECO:0000313" key="4">
    <source>
        <dbReference type="Proteomes" id="UP000245890"/>
    </source>
</evidence>
<accession>A0A2U0SGC0</accession>
<dbReference type="Proteomes" id="UP000245890">
    <property type="component" value="Unassembled WGS sequence"/>
</dbReference>
<keyword evidence="4" id="KW-1185">Reference proteome</keyword>
<comment type="caution">
    <text evidence="3">The sequence shown here is derived from an EMBL/GenBank/DDBJ whole genome shotgun (WGS) entry which is preliminary data.</text>
</comment>
<gene>
    <name evidence="3" type="ORF">DD559_14570</name>
</gene>
<keyword evidence="2" id="KW-0472">Membrane</keyword>
<protein>
    <submittedName>
        <fullName evidence="3">Uncharacterized protein</fullName>
    </submittedName>
</protein>
<keyword evidence="2" id="KW-1133">Transmembrane helix</keyword>
<feature type="transmembrane region" description="Helical" evidence="2">
    <location>
        <begin position="40"/>
        <end position="62"/>
    </location>
</feature>
<name>A0A2U0SGC0_9SPHN</name>
<evidence type="ECO:0000256" key="1">
    <source>
        <dbReference type="SAM" id="MobiDB-lite"/>
    </source>
</evidence>
<sequence>MAAADRLFHFTLPHPQDGTDEGDADMAFPDEPKLSGGVRLAIILFGAFASWAVLVLIGWAIVSAIRTLLGH</sequence>
<reference evidence="3 4" key="1">
    <citation type="submission" date="2018-05" db="EMBL/GenBank/DDBJ databases">
        <title>Description of Sphingomonas pokkalii sp nov, isolated from the rhizosphere of saline tolerant pokkali rice and its draft genome analysis.</title>
        <authorList>
            <person name="Menon R."/>
            <person name="Kumari S."/>
            <person name="Rameshkumar N."/>
        </authorList>
    </citation>
    <scope>NUCLEOTIDE SEQUENCE [LARGE SCALE GENOMIC DNA]</scope>
    <source>
        <strain evidence="3 4">L3B27</strain>
    </source>
</reference>
<evidence type="ECO:0000313" key="3">
    <source>
        <dbReference type="EMBL" id="PVX30416.1"/>
    </source>
</evidence>
<evidence type="ECO:0000256" key="2">
    <source>
        <dbReference type="SAM" id="Phobius"/>
    </source>
</evidence>
<organism evidence="3 4">
    <name type="scientific">Sphingomonas pokkalii</name>
    <dbReference type="NCBI Taxonomy" id="2175090"/>
    <lineage>
        <taxon>Bacteria</taxon>
        <taxon>Pseudomonadati</taxon>
        <taxon>Pseudomonadota</taxon>
        <taxon>Alphaproteobacteria</taxon>
        <taxon>Sphingomonadales</taxon>
        <taxon>Sphingomonadaceae</taxon>
        <taxon>Sphingomonas</taxon>
    </lineage>
</organism>
<dbReference type="AlphaFoldDB" id="A0A2U0SGC0"/>